<comment type="caution">
    <text evidence="1">The sequence shown here is derived from an EMBL/GenBank/DDBJ whole genome shotgun (WGS) entry which is preliminary data.</text>
</comment>
<organism evidence="1 2">
    <name type="scientific">Dreissena polymorpha</name>
    <name type="common">Zebra mussel</name>
    <name type="synonym">Mytilus polymorpha</name>
    <dbReference type="NCBI Taxonomy" id="45954"/>
    <lineage>
        <taxon>Eukaryota</taxon>
        <taxon>Metazoa</taxon>
        <taxon>Spiralia</taxon>
        <taxon>Lophotrochozoa</taxon>
        <taxon>Mollusca</taxon>
        <taxon>Bivalvia</taxon>
        <taxon>Autobranchia</taxon>
        <taxon>Heteroconchia</taxon>
        <taxon>Euheterodonta</taxon>
        <taxon>Imparidentia</taxon>
        <taxon>Neoheterodontei</taxon>
        <taxon>Myida</taxon>
        <taxon>Dreissenoidea</taxon>
        <taxon>Dreissenidae</taxon>
        <taxon>Dreissena</taxon>
    </lineage>
</organism>
<sequence length="84" mass="9751">MSRGTSRVQLGRVKRLKEAIVTNIEDDLMLGYDVFLNDGIPVDILFSRGVISIKGQEILCIQKKLRHMRKVLQTMFWCQTIEKQ</sequence>
<evidence type="ECO:0000313" key="2">
    <source>
        <dbReference type="Proteomes" id="UP000828390"/>
    </source>
</evidence>
<reference evidence="1" key="1">
    <citation type="journal article" date="2019" name="bioRxiv">
        <title>The Genome of the Zebra Mussel, Dreissena polymorpha: A Resource for Invasive Species Research.</title>
        <authorList>
            <person name="McCartney M.A."/>
            <person name="Auch B."/>
            <person name="Kono T."/>
            <person name="Mallez S."/>
            <person name="Zhang Y."/>
            <person name="Obille A."/>
            <person name="Becker A."/>
            <person name="Abrahante J.E."/>
            <person name="Garbe J."/>
            <person name="Badalamenti J.P."/>
            <person name="Herman A."/>
            <person name="Mangelson H."/>
            <person name="Liachko I."/>
            <person name="Sullivan S."/>
            <person name="Sone E.D."/>
            <person name="Koren S."/>
            <person name="Silverstein K.A.T."/>
            <person name="Beckman K.B."/>
            <person name="Gohl D.M."/>
        </authorList>
    </citation>
    <scope>NUCLEOTIDE SEQUENCE</scope>
    <source>
        <strain evidence="1">Duluth1</strain>
        <tissue evidence="1">Whole animal</tissue>
    </source>
</reference>
<evidence type="ECO:0000313" key="1">
    <source>
        <dbReference type="EMBL" id="KAH3872352.1"/>
    </source>
</evidence>
<keyword evidence="2" id="KW-1185">Reference proteome</keyword>
<dbReference type="Proteomes" id="UP000828390">
    <property type="component" value="Unassembled WGS sequence"/>
</dbReference>
<proteinExistence type="predicted"/>
<dbReference type="AlphaFoldDB" id="A0A9D4MB80"/>
<gene>
    <name evidence="1" type="ORF">DPMN_035567</name>
</gene>
<protein>
    <submittedName>
        <fullName evidence="1">Uncharacterized protein</fullName>
    </submittedName>
</protein>
<name>A0A9D4MB80_DREPO</name>
<accession>A0A9D4MB80</accession>
<reference evidence="1" key="2">
    <citation type="submission" date="2020-11" db="EMBL/GenBank/DDBJ databases">
        <authorList>
            <person name="McCartney M.A."/>
            <person name="Auch B."/>
            <person name="Kono T."/>
            <person name="Mallez S."/>
            <person name="Becker A."/>
            <person name="Gohl D.M."/>
            <person name="Silverstein K.A.T."/>
            <person name="Koren S."/>
            <person name="Bechman K.B."/>
            <person name="Herman A."/>
            <person name="Abrahante J.E."/>
            <person name="Garbe J."/>
        </authorList>
    </citation>
    <scope>NUCLEOTIDE SEQUENCE</scope>
    <source>
        <strain evidence="1">Duluth1</strain>
        <tissue evidence="1">Whole animal</tissue>
    </source>
</reference>
<dbReference type="EMBL" id="JAIWYP010000002">
    <property type="protein sequence ID" value="KAH3872352.1"/>
    <property type="molecule type" value="Genomic_DNA"/>
</dbReference>